<dbReference type="Proteomes" id="UP000268033">
    <property type="component" value="Unassembled WGS sequence"/>
</dbReference>
<reference evidence="2 3" key="1">
    <citation type="submission" date="2018-11" db="EMBL/GenBank/DDBJ databases">
        <title>Genomic Encyclopedia of Type Strains, Phase IV (KMG-IV): sequencing the most valuable type-strain genomes for metagenomic binning, comparative biology and taxonomic classification.</title>
        <authorList>
            <person name="Goeker M."/>
        </authorList>
    </citation>
    <scope>NUCLEOTIDE SEQUENCE [LARGE SCALE GENOMIC DNA]</scope>
    <source>
        <strain evidence="2 3">DSM 21945</strain>
    </source>
</reference>
<gene>
    <name evidence="2" type="ORF">EDC28_102383</name>
</gene>
<feature type="transmembrane region" description="Helical" evidence="1">
    <location>
        <begin position="165"/>
        <end position="186"/>
    </location>
</feature>
<dbReference type="STRING" id="584787.GCA_001247655_02322"/>
<evidence type="ECO:0000256" key="1">
    <source>
        <dbReference type="SAM" id="Phobius"/>
    </source>
</evidence>
<feature type="transmembrane region" description="Helical" evidence="1">
    <location>
        <begin position="251"/>
        <end position="271"/>
    </location>
</feature>
<evidence type="ECO:0000313" key="2">
    <source>
        <dbReference type="EMBL" id="ROQ30004.1"/>
    </source>
</evidence>
<dbReference type="Pfam" id="PF06166">
    <property type="entry name" value="DUF979"/>
    <property type="match status" value="1"/>
</dbReference>
<dbReference type="RefSeq" id="WP_123420828.1">
    <property type="nucleotide sequence ID" value="NZ_RJUL01000002.1"/>
</dbReference>
<keyword evidence="3" id="KW-1185">Reference proteome</keyword>
<organism evidence="2 3">
    <name type="scientific">Gallaecimonas pentaromativorans</name>
    <dbReference type="NCBI Taxonomy" id="584787"/>
    <lineage>
        <taxon>Bacteria</taxon>
        <taxon>Pseudomonadati</taxon>
        <taxon>Pseudomonadota</taxon>
        <taxon>Gammaproteobacteria</taxon>
        <taxon>Enterobacterales</taxon>
        <taxon>Gallaecimonadaceae</taxon>
        <taxon>Gallaecimonas</taxon>
    </lineage>
</organism>
<feature type="transmembrane region" description="Helical" evidence="1">
    <location>
        <begin position="128"/>
        <end position="145"/>
    </location>
</feature>
<evidence type="ECO:0000313" key="3">
    <source>
        <dbReference type="Proteomes" id="UP000268033"/>
    </source>
</evidence>
<feature type="transmembrane region" description="Helical" evidence="1">
    <location>
        <begin position="95"/>
        <end position="116"/>
    </location>
</feature>
<proteinExistence type="predicted"/>
<keyword evidence="1" id="KW-0812">Transmembrane</keyword>
<protein>
    <submittedName>
        <fullName evidence="2">Putative membrane protein</fullName>
    </submittedName>
</protein>
<name>A0A3N1PDH8_9GAMM</name>
<feature type="transmembrane region" description="Helical" evidence="1">
    <location>
        <begin position="291"/>
        <end position="312"/>
    </location>
</feature>
<keyword evidence="1" id="KW-1133">Transmembrane helix</keyword>
<keyword evidence="1" id="KW-0472">Membrane</keyword>
<accession>A0A3N1PDH8</accession>
<dbReference type="EMBL" id="RJUL01000002">
    <property type="protein sequence ID" value="ROQ30004.1"/>
    <property type="molecule type" value="Genomic_DNA"/>
</dbReference>
<sequence length="313" mass="33200">MSISFFYALAGVLLLGNAVLTALDNSHPRRLASSLFWGLYGLLFLLGDWLPPMLCGALVLLMGLLGGLNLVKPKAHQEPDAKAREQGALRLGSRLFWPALCIPAITLAGSLAFPWLKEQGFDWVSGNATLVSLGIACVIAFALACRLTRESPLQGLKENSRLVDAIGWALLLPQMLATLGILFAKAGVGDSVASLVGEVLPKGVEFWAIAAYAIGMAVFTMIMGNAFAAFPVITAGVGIPFLINDYHGNPAVMAAIGMFSGYCGTLITPMAANFNLVPAALLELDDRHGVIKAQLPTGLMLLGANILLLWWLL</sequence>
<feature type="transmembrane region" description="Helical" evidence="1">
    <location>
        <begin position="37"/>
        <end position="65"/>
    </location>
</feature>
<dbReference type="AlphaFoldDB" id="A0A3N1PDH8"/>
<feature type="transmembrane region" description="Helical" evidence="1">
    <location>
        <begin position="206"/>
        <end position="239"/>
    </location>
</feature>
<comment type="caution">
    <text evidence="2">The sequence shown here is derived from an EMBL/GenBank/DDBJ whole genome shotgun (WGS) entry which is preliminary data.</text>
</comment>
<dbReference type="InterPro" id="IPR009323">
    <property type="entry name" value="DUF979"/>
</dbReference>